<proteinExistence type="predicted"/>
<accession>A0A0P9S239</accession>
<comment type="caution">
    <text evidence="1">The sequence shown here is derived from an EMBL/GenBank/DDBJ whole genome shotgun (WGS) entry which is preliminary data.</text>
</comment>
<sequence>MPSGAPPPNIRTHLAREMRRDEPAKASSMGSLSLVDINLAGSSGHGDICHPSRLNPVA</sequence>
<evidence type="ECO:0000313" key="1">
    <source>
        <dbReference type="EMBL" id="KPW91520.1"/>
    </source>
</evidence>
<gene>
    <name evidence="1" type="ORF">ALO79_04312</name>
</gene>
<evidence type="ECO:0000313" key="2">
    <source>
        <dbReference type="Proteomes" id="UP000050381"/>
    </source>
</evidence>
<dbReference type="Proteomes" id="UP000050381">
    <property type="component" value="Unassembled WGS sequence"/>
</dbReference>
<dbReference type="EMBL" id="LJQD01000443">
    <property type="protein sequence ID" value="KPW91520.1"/>
    <property type="molecule type" value="Genomic_DNA"/>
</dbReference>
<name>A0A0P9S239_PSESX</name>
<protein>
    <submittedName>
        <fullName evidence="1">Uncharacterized protein</fullName>
    </submittedName>
</protein>
<dbReference type="AlphaFoldDB" id="A0A0P9S239"/>
<organism evidence="1 2">
    <name type="scientific">Pseudomonas syringae pv. castaneae</name>
    <dbReference type="NCBI Taxonomy" id="264450"/>
    <lineage>
        <taxon>Bacteria</taxon>
        <taxon>Pseudomonadati</taxon>
        <taxon>Pseudomonadota</taxon>
        <taxon>Gammaproteobacteria</taxon>
        <taxon>Pseudomonadales</taxon>
        <taxon>Pseudomonadaceae</taxon>
        <taxon>Pseudomonas</taxon>
        <taxon>Pseudomonas syringae</taxon>
    </lineage>
</organism>
<reference evidence="1 2" key="1">
    <citation type="submission" date="2015-09" db="EMBL/GenBank/DDBJ databases">
        <title>Genome announcement of multiple Pseudomonas syringae strains.</title>
        <authorList>
            <person name="Thakur S."/>
            <person name="Wang P.W."/>
            <person name="Gong Y."/>
            <person name="Weir B.S."/>
            <person name="Guttman D.S."/>
        </authorList>
    </citation>
    <scope>NUCLEOTIDE SEQUENCE [LARGE SCALE GENOMIC DNA]</scope>
    <source>
        <strain evidence="1 2">ICMP9419</strain>
    </source>
</reference>